<gene>
    <name evidence="1" type="ORF">AMECASPLE_033668</name>
</gene>
<evidence type="ECO:0000313" key="1">
    <source>
        <dbReference type="EMBL" id="MEQ2289498.1"/>
    </source>
</evidence>
<name>A0ABV0Y6T4_9TELE</name>
<evidence type="ECO:0000313" key="2">
    <source>
        <dbReference type="Proteomes" id="UP001469553"/>
    </source>
</evidence>
<keyword evidence="2" id="KW-1185">Reference proteome</keyword>
<reference evidence="1 2" key="1">
    <citation type="submission" date="2021-06" db="EMBL/GenBank/DDBJ databases">
        <authorList>
            <person name="Palmer J.M."/>
        </authorList>
    </citation>
    <scope>NUCLEOTIDE SEQUENCE [LARGE SCALE GENOMIC DNA]</scope>
    <source>
        <strain evidence="1 2">AS_MEX2019</strain>
        <tissue evidence="1">Muscle</tissue>
    </source>
</reference>
<dbReference type="EMBL" id="JAHRIP010023427">
    <property type="protein sequence ID" value="MEQ2289498.1"/>
    <property type="molecule type" value="Genomic_DNA"/>
</dbReference>
<proteinExistence type="predicted"/>
<organism evidence="1 2">
    <name type="scientific">Ameca splendens</name>
    <dbReference type="NCBI Taxonomy" id="208324"/>
    <lineage>
        <taxon>Eukaryota</taxon>
        <taxon>Metazoa</taxon>
        <taxon>Chordata</taxon>
        <taxon>Craniata</taxon>
        <taxon>Vertebrata</taxon>
        <taxon>Euteleostomi</taxon>
        <taxon>Actinopterygii</taxon>
        <taxon>Neopterygii</taxon>
        <taxon>Teleostei</taxon>
        <taxon>Neoteleostei</taxon>
        <taxon>Acanthomorphata</taxon>
        <taxon>Ovalentaria</taxon>
        <taxon>Atherinomorphae</taxon>
        <taxon>Cyprinodontiformes</taxon>
        <taxon>Goodeidae</taxon>
        <taxon>Ameca</taxon>
    </lineage>
</organism>
<dbReference type="Proteomes" id="UP001469553">
    <property type="component" value="Unassembled WGS sequence"/>
</dbReference>
<accession>A0ABV0Y6T4</accession>
<protein>
    <submittedName>
        <fullName evidence="1">Uncharacterized protein</fullName>
    </submittedName>
</protein>
<sequence length="266" mass="29498">MIDIDFFCFAGIKVIRDSRCFQRLVLVVDLSKPDLPTSSTQLLHLRSFIFLDVWDVLKLCLAELSARLEHLLTKYEITIAIYVKNAPRWSNSIKVMNRTGDKGQPCQSPTCTGKRSDLVSAMPTKLLLSLYRDRMAPDKARPIPYSWSTPLIVPWSTGHNEGHSQMPSPCPQNTCGPVGKTPMNPRVPCRGYRAGPVFHGRDENHTAPPEAEVRLLAGLSSPMSRSAASHPHCKHCWQCTASPSCGAGRFARIASRPTSSLSPRPH</sequence>
<comment type="caution">
    <text evidence="1">The sequence shown here is derived from an EMBL/GenBank/DDBJ whole genome shotgun (WGS) entry which is preliminary data.</text>
</comment>